<feature type="transmembrane region" description="Helical" evidence="1">
    <location>
        <begin position="264"/>
        <end position="286"/>
    </location>
</feature>
<evidence type="ECO:0000313" key="3">
    <source>
        <dbReference type="Proteomes" id="UP000236655"/>
    </source>
</evidence>
<name>A0A2I7N7T9_9NEIS</name>
<feature type="transmembrane region" description="Helical" evidence="1">
    <location>
        <begin position="298"/>
        <end position="317"/>
    </location>
</feature>
<dbReference type="Proteomes" id="UP000236655">
    <property type="component" value="Chromosome"/>
</dbReference>
<feature type="transmembrane region" description="Helical" evidence="1">
    <location>
        <begin position="391"/>
        <end position="413"/>
    </location>
</feature>
<protein>
    <recommendedName>
        <fullName evidence="4">Glycosyltransferase RgtA/B/C/D-like domain-containing protein</fullName>
    </recommendedName>
</protein>
<keyword evidence="1" id="KW-0472">Membrane</keyword>
<feature type="transmembrane region" description="Helical" evidence="1">
    <location>
        <begin position="141"/>
        <end position="161"/>
    </location>
</feature>
<evidence type="ECO:0008006" key="4">
    <source>
        <dbReference type="Google" id="ProtNLM"/>
    </source>
</evidence>
<dbReference type="RefSeq" id="WP_102951581.1">
    <property type="nucleotide sequence ID" value="NZ_CP024847.1"/>
</dbReference>
<keyword evidence="3" id="KW-1185">Reference proteome</keyword>
<evidence type="ECO:0000313" key="2">
    <source>
        <dbReference type="EMBL" id="AUR52285.1"/>
    </source>
</evidence>
<organism evidence="2 3">
    <name type="scientific">Aquella oligotrophica</name>
    <dbReference type="NCBI Taxonomy" id="2067065"/>
    <lineage>
        <taxon>Bacteria</taxon>
        <taxon>Pseudomonadati</taxon>
        <taxon>Pseudomonadota</taxon>
        <taxon>Betaproteobacteria</taxon>
        <taxon>Neisseriales</taxon>
        <taxon>Neisseriaceae</taxon>
        <taxon>Aquella</taxon>
    </lineage>
</organism>
<reference evidence="3" key="1">
    <citation type="submission" date="2017-11" db="EMBL/GenBank/DDBJ databases">
        <authorList>
            <person name="Chan K.G."/>
            <person name="Lee L.S."/>
        </authorList>
    </citation>
    <scope>NUCLEOTIDE SEQUENCE [LARGE SCALE GENOMIC DNA]</scope>
    <source>
        <strain evidence="3">DSM 100970</strain>
    </source>
</reference>
<feature type="transmembrane region" description="Helical" evidence="1">
    <location>
        <begin position="323"/>
        <end position="342"/>
    </location>
</feature>
<dbReference type="KEGG" id="nba:CUN60_08245"/>
<dbReference type="AlphaFoldDB" id="A0A2I7N7T9"/>
<proteinExistence type="predicted"/>
<feature type="transmembrane region" description="Helical" evidence="1">
    <location>
        <begin position="18"/>
        <end position="38"/>
    </location>
</feature>
<feature type="transmembrane region" description="Helical" evidence="1">
    <location>
        <begin position="212"/>
        <end position="233"/>
    </location>
</feature>
<evidence type="ECO:0000256" key="1">
    <source>
        <dbReference type="SAM" id="Phobius"/>
    </source>
</evidence>
<feature type="transmembrane region" description="Helical" evidence="1">
    <location>
        <begin position="102"/>
        <end position="121"/>
    </location>
</feature>
<accession>A0A2I7N7T9</accession>
<feature type="transmembrane region" description="Helical" evidence="1">
    <location>
        <begin position="173"/>
        <end position="200"/>
    </location>
</feature>
<sequence>MLTYSSIAVKPKRKDRPWLLFVMVLIWISGATFFHSPWEPYEPYVVAIVKSIVKTNSWLVPYISPDTPYLDLQPFYFWLYALVIKIFNFTDVANAIRLMNTGIILLTLYILGKVGSGLSAFKNGRSVVMIMISTIGFINNAYQLSPNLIILLGFSLYFWSLQNSIKMPGISGGVLAVGLMLISINFTAEYLLIALIMLMLLPIIDRQWKQSAYFLTLITGFAIFAMIFGSYGWQLNKVNHEFFIEWVSKYSQIANFDSSVFTNIVFYFQTLVWYLIPGWILAFWTLYKRRGQILKDPILKLSLAFIGLLFFFAIISGHHDESVIFPIIIPFVFIASVEIDTIRISIVSWLNWFSIFAFGAGGLAVIILYFTLNSGYPQDLLAKAQFYAPGYVFDFNFWQVLLGVLITTIWIFMVTRKHIRGREMVSNWASGTTFCLVLFISLCLPWFDSVLSFKDIVDSSRPYLDHSKNSCIATNEVNRVQSAIWYYFADIRLQPDRDFATNSRCNQALISVYRDSSTNYPGWHVIWSNKRPVDFKRYMLLERN</sequence>
<feature type="transmembrane region" description="Helical" evidence="1">
    <location>
        <begin position="349"/>
        <end position="371"/>
    </location>
</feature>
<feature type="transmembrane region" description="Helical" evidence="1">
    <location>
        <begin position="425"/>
        <end position="447"/>
    </location>
</feature>
<keyword evidence="1" id="KW-1133">Transmembrane helix</keyword>
<gene>
    <name evidence="2" type="ORF">CUN60_08245</name>
</gene>
<dbReference type="EMBL" id="CP024847">
    <property type="protein sequence ID" value="AUR52285.1"/>
    <property type="molecule type" value="Genomic_DNA"/>
</dbReference>
<keyword evidence="1" id="KW-0812">Transmembrane</keyword>
<dbReference type="OrthoDB" id="8556356at2"/>